<gene>
    <name evidence="2" type="ORF">H9964_06010</name>
</gene>
<proteinExistence type="predicted"/>
<keyword evidence="1" id="KW-0472">Membrane</keyword>
<dbReference type="Proteomes" id="UP000824102">
    <property type="component" value="Unassembled WGS sequence"/>
</dbReference>
<protein>
    <submittedName>
        <fullName evidence="2">Uncharacterized protein</fullName>
    </submittedName>
</protein>
<feature type="transmembrane region" description="Helical" evidence="1">
    <location>
        <begin position="34"/>
        <end position="53"/>
    </location>
</feature>
<evidence type="ECO:0000256" key="1">
    <source>
        <dbReference type="SAM" id="Phobius"/>
    </source>
</evidence>
<name>A0A9D2JZ76_9FIRM</name>
<accession>A0A9D2JZ76</accession>
<reference evidence="2" key="2">
    <citation type="submission" date="2021-04" db="EMBL/GenBank/DDBJ databases">
        <authorList>
            <person name="Gilroy R."/>
        </authorList>
    </citation>
    <scope>NUCLEOTIDE SEQUENCE</scope>
    <source>
        <strain evidence="2">ChiW7-2402</strain>
    </source>
</reference>
<organism evidence="2 3">
    <name type="scientific">Candidatus Gallimonas intestinavium</name>
    <dbReference type="NCBI Taxonomy" id="2838603"/>
    <lineage>
        <taxon>Bacteria</taxon>
        <taxon>Bacillati</taxon>
        <taxon>Bacillota</taxon>
        <taxon>Clostridia</taxon>
        <taxon>Candidatus Gallimonas</taxon>
    </lineage>
</organism>
<dbReference type="AlphaFoldDB" id="A0A9D2JZ76"/>
<keyword evidence="1" id="KW-1133">Transmembrane helix</keyword>
<feature type="transmembrane region" description="Helical" evidence="1">
    <location>
        <begin position="7"/>
        <end position="28"/>
    </location>
</feature>
<reference evidence="2" key="1">
    <citation type="journal article" date="2021" name="PeerJ">
        <title>Extensive microbial diversity within the chicken gut microbiome revealed by metagenomics and culture.</title>
        <authorList>
            <person name="Gilroy R."/>
            <person name="Ravi A."/>
            <person name="Getino M."/>
            <person name="Pursley I."/>
            <person name="Horton D.L."/>
            <person name="Alikhan N.F."/>
            <person name="Baker D."/>
            <person name="Gharbi K."/>
            <person name="Hall N."/>
            <person name="Watson M."/>
            <person name="Adriaenssens E.M."/>
            <person name="Foster-Nyarko E."/>
            <person name="Jarju S."/>
            <person name="Secka A."/>
            <person name="Antonio M."/>
            <person name="Oren A."/>
            <person name="Chaudhuri R.R."/>
            <person name="La Ragione R."/>
            <person name="Hildebrand F."/>
            <person name="Pallen M.J."/>
        </authorList>
    </citation>
    <scope>NUCLEOTIDE SEQUENCE</scope>
    <source>
        <strain evidence="2">ChiW7-2402</strain>
    </source>
</reference>
<keyword evidence="1" id="KW-0812">Transmembrane</keyword>
<sequence length="247" mass="27380">MKQLPVAADAVFYAACTFLPILCILRYFGAPVWLSILAAGALAICVGLAVFLLERRTRGKRLLSARQARERDALLLHLALAPARETEELLRRALKKEQRSAQTSGQTPANDAAIEFLFTLEPLSADRLASLIRARGEQFTLFCSELSPAAEKLTKTFPITVIRGDEVYRLLSETGELPERFLGTTPRPSRRERLRTLFTRNSAKPFFVSGALLLLMSLFTIFPVYYLAAGSLLLLLSVGLRILAPSE</sequence>
<evidence type="ECO:0000313" key="2">
    <source>
        <dbReference type="EMBL" id="HIZ73115.1"/>
    </source>
</evidence>
<feature type="transmembrane region" description="Helical" evidence="1">
    <location>
        <begin position="197"/>
        <end position="219"/>
    </location>
</feature>
<comment type="caution">
    <text evidence="2">The sequence shown here is derived from an EMBL/GenBank/DDBJ whole genome shotgun (WGS) entry which is preliminary data.</text>
</comment>
<evidence type="ECO:0000313" key="3">
    <source>
        <dbReference type="Proteomes" id="UP000824102"/>
    </source>
</evidence>
<dbReference type="EMBL" id="DXBB01000081">
    <property type="protein sequence ID" value="HIZ73115.1"/>
    <property type="molecule type" value="Genomic_DNA"/>
</dbReference>